<keyword evidence="3" id="KW-1185">Reference proteome</keyword>
<dbReference type="CDD" id="cd00158">
    <property type="entry name" value="RHOD"/>
    <property type="match status" value="1"/>
</dbReference>
<dbReference type="Proteomes" id="UP000229523">
    <property type="component" value="Unassembled WGS sequence"/>
</dbReference>
<protein>
    <submittedName>
        <fullName evidence="2">Rhodanese-like domain-containing protein</fullName>
    </submittedName>
</protein>
<organism evidence="2 3">
    <name type="scientific">Macrococcoides goetzii</name>
    <dbReference type="NCBI Taxonomy" id="1891097"/>
    <lineage>
        <taxon>Bacteria</taxon>
        <taxon>Bacillati</taxon>
        <taxon>Bacillota</taxon>
        <taxon>Bacilli</taxon>
        <taxon>Bacillales</taxon>
        <taxon>Staphylococcaceae</taxon>
        <taxon>Macrococcoides</taxon>
    </lineage>
</organism>
<dbReference type="SMART" id="SM00450">
    <property type="entry name" value="RHOD"/>
    <property type="match status" value="1"/>
</dbReference>
<dbReference type="InterPro" id="IPR036873">
    <property type="entry name" value="Rhodanese-like_dom_sf"/>
</dbReference>
<dbReference type="SUPFAM" id="SSF52821">
    <property type="entry name" value="Rhodanese/Cell cycle control phosphatase"/>
    <property type="match status" value="1"/>
</dbReference>
<dbReference type="AlphaFoldDB" id="A0A364JQ85"/>
<name>A0A364JQ85_9STAP</name>
<evidence type="ECO:0000313" key="2">
    <source>
        <dbReference type="EMBL" id="RAI83128.1"/>
    </source>
</evidence>
<comment type="caution">
    <text evidence="2">The sequence shown here is derived from an EMBL/GenBank/DDBJ whole genome shotgun (WGS) entry which is preliminary data.</text>
</comment>
<dbReference type="EMBL" id="MJBI02000001">
    <property type="protein sequence ID" value="RAI83128.1"/>
    <property type="molecule type" value="Genomic_DNA"/>
</dbReference>
<feature type="domain" description="Rhodanese" evidence="1">
    <location>
        <begin position="38"/>
        <end position="110"/>
    </location>
</feature>
<dbReference type="PANTHER" id="PTHR43031:SF1">
    <property type="entry name" value="PYRIDINE NUCLEOTIDE-DISULPHIDE OXIDOREDUCTASE"/>
    <property type="match status" value="1"/>
</dbReference>
<dbReference type="Gene3D" id="3.40.250.10">
    <property type="entry name" value="Rhodanese-like domain"/>
    <property type="match status" value="1"/>
</dbReference>
<dbReference type="InterPro" id="IPR050229">
    <property type="entry name" value="GlpE_sulfurtransferase"/>
</dbReference>
<dbReference type="PROSITE" id="PS50206">
    <property type="entry name" value="RHODANESE_3"/>
    <property type="match status" value="1"/>
</dbReference>
<evidence type="ECO:0000259" key="1">
    <source>
        <dbReference type="PROSITE" id="PS50206"/>
    </source>
</evidence>
<gene>
    <name evidence="2" type="ORF">BFS35_000100</name>
</gene>
<dbReference type="Pfam" id="PF00581">
    <property type="entry name" value="Rhodanese"/>
    <property type="match status" value="1"/>
</dbReference>
<reference evidence="2 3" key="1">
    <citation type="journal article" date="2018" name="Front. Microbiol.">
        <title>Description and Comparative Genomics of Macrococcus caseolyticus subsp. hominis subsp. nov., Macrococcus goetzii sp. nov., Macrococcus epidermidis sp. nov., and Macrococcus bohemicus sp. nov., Novel Macrococci From Human Clinical Material With Virulence Potential and Suspected Uptake of Foreign DNA by Natural Transformation.</title>
        <authorList>
            <person name="Maslanova I."/>
            <person name="Wertheimer Z."/>
            <person name="Sedlacek I."/>
            <person name="Svec P."/>
            <person name="Indrakova A."/>
            <person name="Kovarovic V."/>
            <person name="Schumann P."/>
            <person name="Sproer C."/>
            <person name="Kralova S."/>
            <person name="Sedo O."/>
            <person name="Kristofova L."/>
            <person name="Vrbovska V."/>
            <person name="Fuzik T."/>
            <person name="Petras P."/>
            <person name="Zdrahal Z."/>
            <person name="Ruzickova V."/>
            <person name="Doskar J."/>
            <person name="Pantucek R."/>
        </authorList>
    </citation>
    <scope>NUCLEOTIDE SEQUENCE [LARGE SCALE GENOMIC DNA]</scope>
    <source>
        <strain evidence="2 3">CCM 4927</strain>
    </source>
</reference>
<dbReference type="PANTHER" id="PTHR43031">
    <property type="entry name" value="FAD-DEPENDENT OXIDOREDUCTASE"/>
    <property type="match status" value="1"/>
</dbReference>
<evidence type="ECO:0000313" key="3">
    <source>
        <dbReference type="Proteomes" id="UP000229523"/>
    </source>
</evidence>
<sequence length="111" mass="12408">MPAFSTTKDPVLYTGMIASNIKKERKLITPEKLLERIDDSSIHVIDVRSNKQFEQSHVKSAINVPLQDLGNYAKQLDKTQPIVTYCNKGTTGNAAQNVLINLGFEKVYNLS</sequence>
<dbReference type="InterPro" id="IPR001763">
    <property type="entry name" value="Rhodanese-like_dom"/>
</dbReference>
<proteinExistence type="predicted"/>
<accession>A0A364JQ85</accession>